<dbReference type="InterPro" id="IPR011124">
    <property type="entry name" value="Znf_CW"/>
</dbReference>
<feature type="domain" description="CW-type" evidence="4">
    <location>
        <begin position="20"/>
        <end position="72"/>
    </location>
</feature>
<name>A0A6J2TWX1_DROLE</name>
<evidence type="ECO:0000256" key="3">
    <source>
        <dbReference type="ARBA" id="ARBA00022833"/>
    </source>
</evidence>
<dbReference type="InterPro" id="IPR001965">
    <property type="entry name" value="Znf_PHD"/>
</dbReference>
<dbReference type="AlphaFoldDB" id="A0A6J2TWX1"/>
<accession>A0A6J2TWX1</accession>
<evidence type="ECO:0000313" key="7">
    <source>
        <dbReference type="RefSeq" id="XP_030380060.1"/>
    </source>
</evidence>
<dbReference type="PROSITE" id="PS51050">
    <property type="entry name" value="ZF_CW"/>
    <property type="match status" value="1"/>
</dbReference>
<keyword evidence="1" id="KW-0479">Metal-binding</keyword>
<dbReference type="InterPro" id="IPR011011">
    <property type="entry name" value="Znf_FYVE_PHD"/>
</dbReference>
<sequence length="251" mass="27676">MIGHEHNNTKCGYCKKERTSTGISSWVQCDICKAWYHFSSARVNEEKNETGWACLHCELNDIPCSRDETEKTFTVSKKKYESWVIVELLIDLVVSEADNATTQVSTVVRPSKGLAVTHNEVQYSSGTATLKQNTTADAQLEKMGLNEERSTTVNNNMNTGVSNNILLLQMLEENRNAEQKYDILSQQSGASSDLMSTYVGPTSAQLAARQVLPADLPTFSGNPDEWPTFISAFENSSAAGERKTSFTVNGA</sequence>
<dbReference type="Gene3D" id="3.30.40.10">
    <property type="entry name" value="Zinc/RING finger domain, C3HC4 (zinc finger)"/>
    <property type="match status" value="1"/>
</dbReference>
<gene>
    <name evidence="6 7" type="primary">LOC115628205</name>
</gene>
<evidence type="ECO:0000259" key="4">
    <source>
        <dbReference type="PROSITE" id="PS51050"/>
    </source>
</evidence>
<dbReference type="CDD" id="cd15517">
    <property type="entry name" value="PHD_TCF19_like"/>
    <property type="match status" value="1"/>
</dbReference>
<evidence type="ECO:0000256" key="1">
    <source>
        <dbReference type="ARBA" id="ARBA00022723"/>
    </source>
</evidence>
<dbReference type="SUPFAM" id="SSF57903">
    <property type="entry name" value="FYVE/PHD zinc finger"/>
    <property type="match status" value="1"/>
</dbReference>
<dbReference type="OrthoDB" id="8053712at2759"/>
<dbReference type="GO" id="GO:0008270">
    <property type="term" value="F:zinc ion binding"/>
    <property type="evidence" value="ECO:0007669"/>
    <property type="project" value="UniProtKB-KW"/>
</dbReference>
<organism evidence="5 7">
    <name type="scientific">Drosophila lebanonensis</name>
    <name type="common">Fruit fly</name>
    <name type="synonym">Scaptodrosophila lebanonensis</name>
    <dbReference type="NCBI Taxonomy" id="7225"/>
    <lineage>
        <taxon>Eukaryota</taxon>
        <taxon>Metazoa</taxon>
        <taxon>Ecdysozoa</taxon>
        <taxon>Arthropoda</taxon>
        <taxon>Hexapoda</taxon>
        <taxon>Insecta</taxon>
        <taxon>Pterygota</taxon>
        <taxon>Neoptera</taxon>
        <taxon>Endopterygota</taxon>
        <taxon>Diptera</taxon>
        <taxon>Brachycera</taxon>
        <taxon>Muscomorpha</taxon>
        <taxon>Ephydroidea</taxon>
        <taxon>Drosophilidae</taxon>
        <taxon>Scaptodrosophila</taxon>
    </lineage>
</organism>
<keyword evidence="3" id="KW-0862">Zinc</keyword>
<reference evidence="6 7" key="1">
    <citation type="submission" date="2025-04" db="UniProtKB">
        <authorList>
            <consortium name="RefSeq"/>
        </authorList>
    </citation>
    <scope>IDENTIFICATION</scope>
    <source>
        <strain evidence="6 7">11010-0011.00</strain>
        <tissue evidence="6 7">Whole body</tissue>
    </source>
</reference>
<dbReference type="Proteomes" id="UP000504634">
    <property type="component" value="Unplaced"/>
</dbReference>
<protein>
    <submittedName>
        <fullName evidence="6 7">Uncharacterized protein LOC115628205</fullName>
    </submittedName>
</protein>
<evidence type="ECO:0000313" key="6">
    <source>
        <dbReference type="RefSeq" id="XP_030380059.1"/>
    </source>
</evidence>
<evidence type="ECO:0000313" key="5">
    <source>
        <dbReference type="Proteomes" id="UP000504634"/>
    </source>
</evidence>
<dbReference type="SMART" id="SM00249">
    <property type="entry name" value="PHD"/>
    <property type="match status" value="1"/>
</dbReference>
<dbReference type="RefSeq" id="XP_030380060.1">
    <property type="nucleotide sequence ID" value="XM_030524200.1"/>
</dbReference>
<dbReference type="InterPro" id="IPR013083">
    <property type="entry name" value="Znf_RING/FYVE/PHD"/>
</dbReference>
<keyword evidence="2" id="KW-0863">Zinc-finger</keyword>
<keyword evidence="5" id="KW-1185">Reference proteome</keyword>
<dbReference type="GeneID" id="115628205"/>
<evidence type="ECO:0000256" key="2">
    <source>
        <dbReference type="ARBA" id="ARBA00022771"/>
    </source>
</evidence>
<dbReference type="RefSeq" id="XP_030380059.1">
    <property type="nucleotide sequence ID" value="XM_030524199.1"/>
</dbReference>
<proteinExistence type="predicted"/>